<protein>
    <submittedName>
        <fullName evidence="2">Uncharacterized protein</fullName>
    </submittedName>
</protein>
<feature type="region of interest" description="Disordered" evidence="1">
    <location>
        <begin position="657"/>
        <end position="710"/>
    </location>
</feature>
<evidence type="ECO:0000313" key="2">
    <source>
        <dbReference type="EMBL" id="GBG74981.1"/>
    </source>
</evidence>
<dbReference type="Gramene" id="GBG74981">
    <property type="protein sequence ID" value="GBG74981"/>
    <property type="gene ID" value="CBR_g19494"/>
</dbReference>
<feature type="compositionally biased region" description="Basic and acidic residues" evidence="1">
    <location>
        <begin position="664"/>
        <end position="682"/>
    </location>
</feature>
<feature type="compositionally biased region" description="Polar residues" evidence="1">
    <location>
        <begin position="700"/>
        <end position="710"/>
    </location>
</feature>
<sequence length="710" mass="79578">MQRGGRDARPRQGVQGAVGRGERHEPPRREPTPEFDNDNIEFFLDVYRDHATQRGWSVAERIHHLRGIGRFEEPVAQICEEALTWPDVEAGMQRLRASPRGHDGMPIRLEEGNAEEFIPAYEHYMLSKGIAREEWVHALLIWTRGAERPVAKQIRERVRGWEDCQAQLRKAFGLPQHERHEPWVERRRRSKRPRDPAPREMGLARERRRAPAQRGNEPAGPALAEESFLACGLRAVEFRRITSEELRPSSPLPSAQELDIPRETSFRSLATHLDASRWEASRLGEGSVESTCYVPLEEPLDPETGTDMRDREEPLDPEMAAEQPDPVRPQGGEVIMVGDDTPTCSPFLGPAQHSWLEGIPDPGSDEIPESPPEATTMPEQEAEAEGQGVCERVRMEAPLDLPSATHVTKSPVIEEPVPAELPPVVPYASEGMGAEASTPEGQGPRVRRTSRETGEEKSARVRVRLDEIHTRQAEMEAARIEPTLPIEPKTSEQRIDELWARYESQREAARQRSRETGQADEGVVTSFQWYNLLSNELRVRELEVEHLTTQLAEERARGQAREVEWERRFGEMTAAVDKLSAAWEASQAERAGADGQGRGMQASTSQGVAVEVSRQAEPMEEVPLDAVEEEGGAQESFMAMSTERRGSRLHELAAAMAKGTPQEELQRLDAPEHAPRLGELRAELGSWAMETDSGGHDPGRQQQQEPGGHE</sequence>
<dbReference type="AlphaFoldDB" id="A0A388KY72"/>
<comment type="caution">
    <text evidence="2">The sequence shown here is derived from an EMBL/GenBank/DDBJ whole genome shotgun (WGS) entry which is preliminary data.</text>
</comment>
<evidence type="ECO:0000313" key="3">
    <source>
        <dbReference type="Proteomes" id="UP000265515"/>
    </source>
</evidence>
<feature type="compositionally biased region" description="Acidic residues" evidence="1">
    <location>
        <begin position="618"/>
        <end position="632"/>
    </location>
</feature>
<feature type="compositionally biased region" description="Basic and acidic residues" evidence="1">
    <location>
        <begin position="193"/>
        <end position="205"/>
    </location>
</feature>
<feature type="compositionally biased region" description="Basic and acidic residues" evidence="1">
    <location>
        <begin position="1"/>
        <end position="10"/>
    </location>
</feature>
<gene>
    <name evidence="2" type="ORF">CBR_g19494</name>
</gene>
<dbReference type="EMBL" id="BFEA01000214">
    <property type="protein sequence ID" value="GBG74981.1"/>
    <property type="molecule type" value="Genomic_DNA"/>
</dbReference>
<feature type="region of interest" description="Disordered" evidence="1">
    <location>
        <begin position="1"/>
        <end position="36"/>
    </location>
</feature>
<feature type="region of interest" description="Disordered" evidence="1">
    <location>
        <begin position="180"/>
        <end position="223"/>
    </location>
</feature>
<feature type="region of interest" description="Disordered" evidence="1">
    <location>
        <begin position="423"/>
        <end position="492"/>
    </location>
</feature>
<feature type="compositionally biased region" description="Basic and acidic residues" evidence="1">
    <location>
        <begin position="449"/>
        <end position="479"/>
    </location>
</feature>
<name>A0A388KY72_CHABU</name>
<feature type="region of interest" description="Disordered" evidence="1">
    <location>
        <begin position="613"/>
        <end position="632"/>
    </location>
</feature>
<evidence type="ECO:0000256" key="1">
    <source>
        <dbReference type="SAM" id="MobiDB-lite"/>
    </source>
</evidence>
<accession>A0A388KY72</accession>
<feature type="region of interest" description="Disordered" evidence="1">
    <location>
        <begin position="284"/>
        <end position="388"/>
    </location>
</feature>
<proteinExistence type="predicted"/>
<keyword evidence="3" id="KW-1185">Reference proteome</keyword>
<dbReference type="Proteomes" id="UP000265515">
    <property type="component" value="Unassembled WGS sequence"/>
</dbReference>
<feature type="compositionally biased region" description="Basic and acidic residues" evidence="1">
    <location>
        <begin position="20"/>
        <end position="32"/>
    </location>
</feature>
<reference evidence="2 3" key="1">
    <citation type="journal article" date="2018" name="Cell">
        <title>The Chara Genome: Secondary Complexity and Implications for Plant Terrestrialization.</title>
        <authorList>
            <person name="Nishiyama T."/>
            <person name="Sakayama H."/>
            <person name="Vries J.D."/>
            <person name="Buschmann H."/>
            <person name="Saint-Marcoux D."/>
            <person name="Ullrich K.K."/>
            <person name="Haas F.B."/>
            <person name="Vanderstraeten L."/>
            <person name="Becker D."/>
            <person name="Lang D."/>
            <person name="Vosolsobe S."/>
            <person name="Rombauts S."/>
            <person name="Wilhelmsson P.K.I."/>
            <person name="Janitza P."/>
            <person name="Kern R."/>
            <person name="Heyl A."/>
            <person name="Rumpler F."/>
            <person name="Villalobos L.I.A.C."/>
            <person name="Clay J.M."/>
            <person name="Skokan R."/>
            <person name="Toyoda A."/>
            <person name="Suzuki Y."/>
            <person name="Kagoshima H."/>
            <person name="Schijlen E."/>
            <person name="Tajeshwar N."/>
            <person name="Catarino B."/>
            <person name="Hetherington A.J."/>
            <person name="Saltykova A."/>
            <person name="Bonnot C."/>
            <person name="Breuninger H."/>
            <person name="Symeonidi A."/>
            <person name="Radhakrishnan G.V."/>
            <person name="Van Nieuwerburgh F."/>
            <person name="Deforce D."/>
            <person name="Chang C."/>
            <person name="Karol K.G."/>
            <person name="Hedrich R."/>
            <person name="Ulvskov P."/>
            <person name="Glockner G."/>
            <person name="Delwiche C.F."/>
            <person name="Petrasek J."/>
            <person name="Van de Peer Y."/>
            <person name="Friml J."/>
            <person name="Beilby M."/>
            <person name="Dolan L."/>
            <person name="Kohara Y."/>
            <person name="Sugano S."/>
            <person name="Fujiyama A."/>
            <person name="Delaux P.-M."/>
            <person name="Quint M."/>
            <person name="TheiBen G."/>
            <person name="Hagemann M."/>
            <person name="Harholt J."/>
            <person name="Dunand C."/>
            <person name="Zachgo S."/>
            <person name="Langdale J."/>
            <person name="Maumus F."/>
            <person name="Straeten D.V.D."/>
            <person name="Gould S.B."/>
            <person name="Rensing S.A."/>
        </authorList>
    </citation>
    <scope>NUCLEOTIDE SEQUENCE [LARGE SCALE GENOMIC DNA]</scope>
    <source>
        <strain evidence="2 3">S276</strain>
    </source>
</reference>
<organism evidence="2 3">
    <name type="scientific">Chara braunii</name>
    <name type="common">Braun's stonewort</name>
    <dbReference type="NCBI Taxonomy" id="69332"/>
    <lineage>
        <taxon>Eukaryota</taxon>
        <taxon>Viridiplantae</taxon>
        <taxon>Streptophyta</taxon>
        <taxon>Charophyceae</taxon>
        <taxon>Charales</taxon>
        <taxon>Characeae</taxon>
        <taxon>Chara</taxon>
    </lineage>
</organism>